<evidence type="ECO:0000313" key="2">
    <source>
        <dbReference type="EMBL" id="MBU3820241.1"/>
    </source>
</evidence>
<feature type="transmembrane region" description="Helical" evidence="1">
    <location>
        <begin position="240"/>
        <end position="261"/>
    </location>
</feature>
<keyword evidence="1" id="KW-1133">Transmembrane helix</keyword>
<sequence>MEFFVDVLRDALTDSVKMLPFLYLAYLLIEWLERHHGARIERALAGGGRWGFLPGSLLGCVPQCGFSAVASNFYASRVITLGTLMAVYLATSDEAIPLLLSMPAYWDKLAVLMAIKVIYAVAFGFGVDFLLRRFLPKSLRGGYTGRADEVDCHESHEENGHQHPLWRAALRHTVEIFFFIFLFSLAFGLLVEGVGEEAITGALGRMGFFQPVFAALVGLIPNCAASVLLTQMYLEGALRFSSLVAGLCTGAGVGLAVLWRANPSWKQNLFVTGLTWAAGAALGVGMQIVIALAF</sequence>
<comment type="caution">
    <text evidence="2">The sequence shown here is derived from an EMBL/GenBank/DDBJ whole genome shotgun (WGS) entry which is preliminary data.</text>
</comment>
<gene>
    <name evidence="2" type="ORF">H9864_07730</name>
</gene>
<evidence type="ECO:0000256" key="1">
    <source>
        <dbReference type="SAM" id="Phobius"/>
    </source>
</evidence>
<dbReference type="Proteomes" id="UP000824178">
    <property type="component" value="Unassembled WGS sequence"/>
</dbReference>
<keyword evidence="1" id="KW-0812">Transmembrane</keyword>
<protein>
    <submittedName>
        <fullName evidence="2">Arsenic efflux protein</fullName>
    </submittedName>
</protein>
<keyword evidence="1" id="KW-0472">Membrane</keyword>
<reference evidence="2" key="1">
    <citation type="journal article" date="2021" name="PeerJ">
        <title>Extensive microbial diversity within the chicken gut microbiome revealed by metagenomics and culture.</title>
        <authorList>
            <person name="Gilroy R."/>
            <person name="Ravi A."/>
            <person name="Getino M."/>
            <person name="Pursley I."/>
            <person name="Horton D.L."/>
            <person name="Alikhan N.F."/>
            <person name="Baker D."/>
            <person name="Gharbi K."/>
            <person name="Hall N."/>
            <person name="Watson M."/>
            <person name="Adriaenssens E.M."/>
            <person name="Foster-Nyarko E."/>
            <person name="Jarju S."/>
            <person name="Secka A."/>
            <person name="Antonio M."/>
            <person name="Oren A."/>
            <person name="Chaudhuri R.R."/>
            <person name="La Ragione R."/>
            <person name="Hildebrand F."/>
            <person name="Pallen M.J."/>
        </authorList>
    </citation>
    <scope>NUCLEOTIDE SEQUENCE</scope>
    <source>
        <strain evidence="2">742</strain>
    </source>
</reference>
<proteinExistence type="predicted"/>
<evidence type="ECO:0000313" key="3">
    <source>
        <dbReference type="Proteomes" id="UP000824178"/>
    </source>
</evidence>
<name>A0A9E2NQZ9_9FIRM</name>
<organism evidence="2 3">
    <name type="scientific">Candidatus Faecalibacterium intestinavium</name>
    <dbReference type="NCBI Taxonomy" id="2838580"/>
    <lineage>
        <taxon>Bacteria</taxon>
        <taxon>Bacillati</taxon>
        <taxon>Bacillota</taxon>
        <taxon>Clostridia</taxon>
        <taxon>Eubacteriales</taxon>
        <taxon>Oscillospiraceae</taxon>
        <taxon>Faecalibacterium</taxon>
    </lineage>
</organism>
<feature type="transmembrane region" description="Helical" evidence="1">
    <location>
        <begin position="207"/>
        <end position="228"/>
    </location>
</feature>
<feature type="transmembrane region" description="Helical" evidence="1">
    <location>
        <begin position="110"/>
        <end position="131"/>
    </location>
</feature>
<dbReference type="AlphaFoldDB" id="A0A9E2NQZ9"/>
<dbReference type="EMBL" id="JAHLFH010000163">
    <property type="protein sequence ID" value="MBU3820241.1"/>
    <property type="molecule type" value="Genomic_DNA"/>
</dbReference>
<dbReference type="InterPro" id="IPR021552">
    <property type="entry name" value="ArsP_2"/>
</dbReference>
<reference evidence="2" key="2">
    <citation type="submission" date="2021-04" db="EMBL/GenBank/DDBJ databases">
        <authorList>
            <person name="Gilroy R."/>
        </authorList>
    </citation>
    <scope>NUCLEOTIDE SEQUENCE</scope>
    <source>
        <strain evidence="2">742</strain>
    </source>
</reference>
<dbReference type="NCBIfam" id="NF037962">
    <property type="entry name" value="arsenic_eff"/>
    <property type="match status" value="1"/>
</dbReference>
<dbReference type="Pfam" id="PF11449">
    <property type="entry name" value="ArsP_2"/>
    <property type="match status" value="2"/>
</dbReference>
<accession>A0A9E2NQZ9</accession>
<feature type="transmembrane region" description="Helical" evidence="1">
    <location>
        <begin position="273"/>
        <end position="293"/>
    </location>
</feature>
<feature type="transmembrane region" description="Helical" evidence="1">
    <location>
        <begin position="176"/>
        <end position="195"/>
    </location>
</feature>